<protein>
    <recommendedName>
        <fullName evidence="4">Proteasome alpha-type subunits domain-containing protein</fullName>
    </recommendedName>
</protein>
<dbReference type="GO" id="GO:0010499">
    <property type="term" value="P:proteasomal ubiquitin-independent protein catabolic process"/>
    <property type="evidence" value="ECO:0007669"/>
    <property type="project" value="EnsemblFungi"/>
</dbReference>
<keyword evidence="1" id="KW-0647">Proteasome</keyword>
<dbReference type="VEuPathDB" id="MicrosporidiaDB:VCUG_01594"/>
<dbReference type="HOGENOM" id="CLU_035750_4_1_1"/>
<dbReference type="Pfam" id="PF00227">
    <property type="entry name" value="Proteasome"/>
    <property type="match status" value="1"/>
</dbReference>
<name>L2GTC5_VAVCU</name>
<proteinExistence type="predicted"/>
<dbReference type="InParanoid" id="L2GTC5"/>
<dbReference type="AlphaFoldDB" id="L2GTC5"/>
<evidence type="ECO:0000313" key="2">
    <source>
        <dbReference type="EMBL" id="ELA46896.1"/>
    </source>
</evidence>
<dbReference type="STRING" id="948595.L2GTC5"/>
<evidence type="ECO:0008006" key="4">
    <source>
        <dbReference type="Google" id="ProtNLM"/>
    </source>
</evidence>
<keyword evidence="3" id="KW-1185">Reference proteome</keyword>
<sequence>MEFNFEHTTTVFSSEGKLQHCDKALLAALKGSLSVGLNANDGCVLASLKPNDKLIDKSKVIKIVPLSSNLGITYSGLQPDFRVLTNRLLKMVEGYNMIYGKMYVETFVNKLSREIQEFTQLGNMRPLGLLLLVCGTTFDNKTKLFSLDPSGSFQEVTCAGIGKNYSESIRYMEKRSESFEDNLNTAVCTLKEFAGYDLGSEEVQIGVLQDGSFRILKDDEVRDIFDNINN</sequence>
<gene>
    <name evidence="2" type="ORF">VCUG_01594</name>
</gene>
<organism evidence="2 3">
    <name type="scientific">Vavraia culicis (isolate floridensis)</name>
    <name type="common">Microsporidian parasite</name>
    <dbReference type="NCBI Taxonomy" id="948595"/>
    <lineage>
        <taxon>Eukaryota</taxon>
        <taxon>Fungi</taxon>
        <taxon>Fungi incertae sedis</taxon>
        <taxon>Microsporidia</taxon>
        <taxon>Pleistophoridae</taxon>
        <taxon>Vavraia</taxon>
    </lineage>
</organism>
<dbReference type="InterPro" id="IPR029055">
    <property type="entry name" value="Ntn_hydrolases_N"/>
</dbReference>
<dbReference type="Gene3D" id="3.60.20.10">
    <property type="entry name" value="Glutamine Phosphoribosylpyrophosphate, subunit 1, domain 1"/>
    <property type="match status" value="1"/>
</dbReference>
<dbReference type="OMA" id="WKACANG"/>
<dbReference type="InterPro" id="IPR001353">
    <property type="entry name" value="Proteasome_sua/b"/>
</dbReference>
<dbReference type="GeneID" id="19879470"/>
<dbReference type="GO" id="GO:0034515">
    <property type="term" value="C:proteasome storage granule"/>
    <property type="evidence" value="ECO:0007669"/>
    <property type="project" value="EnsemblFungi"/>
</dbReference>
<dbReference type="OrthoDB" id="431557at2759"/>
<dbReference type="PANTHER" id="PTHR11599">
    <property type="entry name" value="PROTEASOME SUBUNIT ALPHA/BETA"/>
    <property type="match status" value="1"/>
</dbReference>
<evidence type="ECO:0000313" key="3">
    <source>
        <dbReference type="Proteomes" id="UP000011081"/>
    </source>
</evidence>
<dbReference type="SUPFAM" id="SSF56235">
    <property type="entry name" value="N-terminal nucleophile aminohydrolases (Ntn hydrolases)"/>
    <property type="match status" value="1"/>
</dbReference>
<dbReference type="RefSeq" id="XP_008074613.1">
    <property type="nucleotide sequence ID" value="XM_008076422.1"/>
</dbReference>
<accession>L2GTC5</accession>
<dbReference type="EMBL" id="GL877429">
    <property type="protein sequence ID" value="ELA46896.1"/>
    <property type="molecule type" value="Genomic_DNA"/>
</dbReference>
<dbReference type="GO" id="GO:0019773">
    <property type="term" value="C:proteasome core complex, alpha-subunit complex"/>
    <property type="evidence" value="ECO:0007669"/>
    <property type="project" value="EnsemblFungi"/>
</dbReference>
<dbReference type="InterPro" id="IPR050115">
    <property type="entry name" value="Proteasome_alpha"/>
</dbReference>
<evidence type="ECO:0000256" key="1">
    <source>
        <dbReference type="ARBA" id="ARBA00022942"/>
    </source>
</evidence>
<dbReference type="Proteomes" id="UP000011081">
    <property type="component" value="Unassembled WGS sequence"/>
</dbReference>
<dbReference type="GO" id="GO:0043161">
    <property type="term" value="P:proteasome-mediated ubiquitin-dependent protein catabolic process"/>
    <property type="evidence" value="ECO:0007669"/>
    <property type="project" value="EnsemblFungi"/>
</dbReference>
<reference evidence="3" key="1">
    <citation type="submission" date="2011-03" db="EMBL/GenBank/DDBJ databases">
        <title>The genome sequence of Vavraia culicis strain floridensis.</title>
        <authorList>
            <consortium name="The Broad Institute Genome Sequencing Platform"/>
            <person name="Cuomo C."/>
            <person name="Becnel J."/>
            <person name="Sanscrainte N."/>
            <person name="Young S.K."/>
            <person name="Zeng Q."/>
            <person name="Gargeya S."/>
            <person name="Fitzgerald M."/>
            <person name="Haas B."/>
            <person name="Abouelleil A."/>
            <person name="Alvarado L."/>
            <person name="Arachchi H.M."/>
            <person name="Berlin A."/>
            <person name="Chapman S.B."/>
            <person name="Gearin G."/>
            <person name="Goldberg J."/>
            <person name="Griggs A."/>
            <person name="Gujja S."/>
            <person name="Hansen M."/>
            <person name="Heiman D."/>
            <person name="Howarth C."/>
            <person name="Larimer J."/>
            <person name="Lui A."/>
            <person name="MacDonald P.J.P."/>
            <person name="McCowen C."/>
            <person name="Montmayeur A."/>
            <person name="Murphy C."/>
            <person name="Neiman D."/>
            <person name="Pearson M."/>
            <person name="Priest M."/>
            <person name="Roberts A."/>
            <person name="Saif S."/>
            <person name="Shea T."/>
            <person name="Sisk P."/>
            <person name="Stolte C."/>
            <person name="Sykes S."/>
            <person name="Wortman J."/>
            <person name="Nusbaum C."/>
            <person name="Birren B."/>
        </authorList>
    </citation>
    <scope>NUCLEOTIDE SEQUENCE [LARGE SCALE GENOMIC DNA]</scope>
    <source>
        <strain evidence="3">floridensis</strain>
    </source>
</reference>